<feature type="non-terminal residue" evidence="1">
    <location>
        <position position="1"/>
    </location>
</feature>
<protein>
    <submittedName>
        <fullName evidence="1">Uncharacterized protein</fullName>
    </submittedName>
</protein>
<name>A0AAD8AYZ9_BIOPF</name>
<sequence length="66" mass="7466">LEPHVINCGPKLLTGVRGKKKTVKIRQQMKVTIGNPCPQKLRTLEPYLNLKPARTFVEPQTFILLA</sequence>
<reference evidence="1" key="1">
    <citation type="journal article" date="2023" name="PLoS Negl. Trop. Dis.">
        <title>A genome sequence for Biomphalaria pfeifferi, the major vector snail for the human-infecting parasite Schistosoma mansoni.</title>
        <authorList>
            <person name="Bu L."/>
            <person name="Lu L."/>
            <person name="Laidemitt M.R."/>
            <person name="Zhang S.M."/>
            <person name="Mutuku M."/>
            <person name="Mkoji G."/>
            <person name="Steinauer M."/>
            <person name="Loker E.S."/>
        </authorList>
    </citation>
    <scope>NUCLEOTIDE SEQUENCE</scope>
    <source>
        <strain evidence="1">KasaAsao</strain>
    </source>
</reference>
<dbReference type="AlphaFoldDB" id="A0AAD8AYZ9"/>
<evidence type="ECO:0000313" key="1">
    <source>
        <dbReference type="EMBL" id="KAK0044467.1"/>
    </source>
</evidence>
<gene>
    <name evidence="1" type="ORF">Bpfe_026152</name>
</gene>
<accession>A0AAD8AYZ9</accession>
<proteinExistence type="predicted"/>
<reference evidence="1" key="2">
    <citation type="submission" date="2023-04" db="EMBL/GenBank/DDBJ databases">
        <authorList>
            <person name="Bu L."/>
            <person name="Lu L."/>
            <person name="Laidemitt M.R."/>
            <person name="Zhang S.M."/>
            <person name="Mutuku M."/>
            <person name="Mkoji G."/>
            <person name="Steinauer M."/>
            <person name="Loker E.S."/>
        </authorList>
    </citation>
    <scope>NUCLEOTIDE SEQUENCE</scope>
    <source>
        <strain evidence="1">KasaAsao</strain>
        <tissue evidence="1">Whole Snail</tissue>
    </source>
</reference>
<dbReference type="Proteomes" id="UP001233172">
    <property type="component" value="Unassembled WGS sequence"/>
</dbReference>
<evidence type="ECO:0000313" key="2">
    <source>
        <dbReference type="Proteomes" id="UP001233172"/>
    </source>
</evidence>
<keyword evidence="2" id="KW-1185">Reference proteome</keyword>
<comment type="caution">
    <text evidence="1">The sequence shown here is derived from an EMBL/GenBank/DDBJ whole genome shotgun (WGS) entry which is preliminary data.</text>
</comment>
<organism evidence="1 2">
    <name type="scientific">Biomphalaria pfeifferi</name>
    <name type="common">Bloodfluke planorb</name>
    <name type="synonym">Freshwater snail</name>
    <dbReference type="NCBI Taxonomy" id="112525"/>
    <lineage>
        <taxon>Eukaryota</taxon>
        <taxon>Metazoa</taxon>
        <taxon>Spiralia</taxon>
        <taxon>Lophotrochozoa</taxon>
        <taxon>Mollusca</taxon>
        <taxon>Gastropoda</taxon>
        <taxon>Heterobranchia</taxon>
        <taxon>Euthyneura</taxon>
        <taxon>Panpulmonata</taxon>
        <taxon>Hygrophila</taxon>
        <taxon>Lymnaeoidea</taxon>
        <taxon>Planorbidae</taxon>
        <taxon>Biomphalaria</taxon>
    </lineage>
</organism>
<dbReference type="EMBL" id="JASAOG010000198">
    <property type="protein sequence ID" value="KAK0044467.1"/>
    <property type="molecule type" value="Genomic_DNA"/>
</dbReference>